<accession>A0A2I4GYM8</accession>
<proteinExistence type="predicted"/>
<dbReference type="OrthoDB" id="1938246at2759"/>
<gene>
    <name evidence="2" type="primary">LOC109012027</name>
</gene>
<evidence type="ECO:0000313" key="1">
    <source>
        <dbReference type="Proteomes" id="UP000235220"/>
    </source>
</evidence>
<dbReference type="Gramene" id="Jr10_19060_p1">
    <property type="protein sequence ID" value="cds.Jr10_19060_p1"/>
    <property type="gene ID" value="Jr10_19060"/>
</dbReference>
<dbReference type="PANTHER" id="PTHR33116:SF86">
    <property type="entry name" value="REVERSE TRANSCRIPTASE DOMAIN-CONTAINING PROTEIN"/>
    <property type="match status" value="1"/>
</dbReference>
<sequence>MEKYLRLPSVIGRSKVTAFQGIIEKVSKKFENWKVKFLLQAGKEILIKVVVQVIPTYNMNVFLLPKTLCDKLNSLIWNFWWGTQDKVAKIHWKEWESLSKNKTVGGLGFRDLMAFNAALLAKQAKDGFRPSYTLKSISSAINTVKEGMIWRIANGEEVKI</sequence>
<dbReference type="RefSeq" id="XP_018848999.2">
    <property type="nucleotide sequence ID" value="XM_018993454.2"/>
</dbReference>
<evidence type="ECO:0000313" key="2">
    <source>
        <dbReference type="RefSeq" id="XP_018848999.2"/>
    </source>
</evidence>
<organism evidence="1 2">
    <name type="scientific">Juglans regia</name>
    <name type="common">English walnut</name>
    <dbReference type="NCBI Taxonomy" id="51240"/>
    <lineage>
        <taxon>Eukaryota</taxon>
        <taxon>Viridiplantae</taxon>
        <taxon>Streptophyta</taxon>
        <taxon>Embryophyta</taxon>
        <taxon>Tracheophyta</taxon>
        <taxon>Spermatophyta</taxon>
        <taxon>Magnoliopsida</taxon>
        <taxon>eudicotyledons</taxon>
        <taxon>Gunneridae</taxon>
        <taxon>Pentapetalae</taxon>
        <taxon>rosids</taxon>
        <taxon>fabids</taxon>
        <taxon>Fagales</taxon>
        <taxon>Juglandaceae</taxon>
        <taxon>Juglans</taxon>
    </lineage>
</organism>
<dbReference type="PANTHER" id="PTHR33116">
    <property type="entry name" value="REVERSE TRANSCRIPTASE ZINC-BINDING DOMAIN-CONTAINING PROTEIN-RELATED-RELATED"/>
    <property type="match status" value="1"/>
</dbReference>
<dbReference type="Proteomes" id="UP000235220">
    <property type="component" value="Chromosome 10"/>
</dbReference>
<dbReference type="KEGG" id="jre:109012027"/>
<reference evidence="2" key="1">
    <citation type="submission" date="2025-08" db="UniProtKB">
        <authorList>
            <consortium name="RefSeq"/>
        </authorList>
    </citation>
    <scope>IDENTIFICATION</scope>
    <source>
        <tissue evidence="2">Leaves</tissue>
    </source>
</reference>
<protein>
    <submittedName>
        <fullName evidence="2">Uncharacterized mitochondrial protein AtMg00310-like</fullName>
    </submittedName>
</protein>
<dbReference type="GeneID" id="109012027"/>
<name>A0A2I4GYM8_JUGRE</name>
<keyword evidence="1" id="KW-1185">Reference proteome</keyword>
<dbReference type="AlphaFoldDB" id="A0A2I4GYM8"/>